<comment type="caution">
    <text evidence="9">The sequence shown here is derived from an EMBL/GenBank/DDBJ whole genome shotgun (WGS) entry which is preliminary data.</text>
</comment>
<dbReference type="GO" id="GO:0005524">
    <property type="term" value="F:ATP binding"/>
    <property type="evidence" value="ECO:0007669"/>
    <property type="project" value="InterPro"/>
</dbReference>
<dbReference type="GO" id="GO:0005737">
    <property type="term" value="C:cytoplasm"/>
    <property type="evidence" value="ECO:0007669"/>
    <property type="project" value="TreeGrafter"/>
</dbReference>
<feature type="domain" description="Alpha-type protein kinase" evidence="8">
    <location>
        <begin position="483"/>
        <end position="717"/>
    </location>
</feature>
<evidence type="ECO:0000256" key="6">
    <source>
        <dbReference type="ARBA" id="ARBA00022777"/>
    </source>
</evidence>
<dbReference type="GO" id="GO:0004674">
    <property type="term" value="F:protein serine/threonine kinase activity"/>
    <property type="evidence" value="ECO:0007669"/>
    <property type="project" value="UniProtKB-KW"/>
</dbReference>
<dbReference type="InterPro" id="IPR056861">
    <property type="entry name" value="HMCN1-like_VWA"/>
</dbReference>
<proteinExistence type="predicted"/>
<comment type="subcellular location">
    <subcellularLocation>
        <location evidence="1">Secreted</location>
    </subcellularLocation>
</comment>
<dbReference type="PANTHER" id="PTHR47763">
    <property type="entry name" value="ALPHA-PROTEIN KINASE VWKA"/>
    <property type="match status" value="1"/>
</dbReference>
<dbReference type="OrthoDB" id="308155at2759"/>
<name>A0A8S1LAY1_9CILI</name>
<keyword evidence="2" id="KW-0964">Secreted</keyword>
<evidence type="ECO:0000313" key="9">
    <source>
        <dbReference type="EMBL" id="CAD8065028.1"/>
    </source>
</evidence>
<dbReference type="InterPro" id="IPR002035">
    <property type="entry name" value="VWF_A"/>
</dbReference>
<organism evidence="9 10">
    <name type="scientific">Paramecium sonneborni</name>
    <dbReference type="NCBI Taxonomy" id="65129"/>
    <lineage>
        <taxon>Eukaryota</taxon>
        <taxon>Sar</taxon>
        <taxon>Alveolata</taxon>
        <taxon>Ciliophora</taxon>
        <taxon>Intramacronucleata</taxon>
        <taxon>Oligohymenophorea</taxon>
        <taxon>Peniculida</taxon>
        <taxon>Parameciidae</taxon>
        <taxon>Paramecium</taxon>
    </lineage>
</organism>
<dbReference type="InterPro" id="IPR004166">
    <property type="entry name" value="a-kinase_dom"/>
</dbReference>
<evidence type="ECO:0000259" key="7">
    <source>
        <dbReference type="PROSITE" id="PS50234"/>
    </source>
</evidence>
<gene>
    <name evidence="9" type="ORF">PSON_ATCC_30995.1.T0200001</name>
</gene>
<sequence>MAQKLLKESINICPENILCTNNECSLIHPRCFAGVCINFLNGKCKNDSCPQNLLHMNKTDLKKELGQSTINGVFMINICPKIDCQNKNQKCYYLHKDWIIKQNICLKYFNDQCEDQCTQKQKHINWEDLQSKVQKEYEFKNLNPESITDIEKKYIGFEQFCLKNFKGTCDSKGKCPKFHIDWEQVSHVSADQFEKKKLAPCTRSSKPQIQRMDSKSFKKLEILFEKSKIEKLHLNIKERNMLDVLFIMDCTGSMQKWIDQAKESISSIIDNFNQAVQSTQIRIAFVGYRDFSDSKPIEYHDFTTDIELITQFISTLKATGGGDEAEDVAGGIEQALKLNFSKHHLSILCTFLISDAPTHGKQYHDIQGDDYKDKIQSESLEKLMRDLDDKKSPNNYFFCCKLNDTTDKMYKIMKQNFKNLEISELNSKDFAQYVSFSMKLSYTKSTIQLHKQIQSKTKRFQASFVQHKALEPVECNSKNDINYFTNFLTQMGKNQVGGDTILEIDLNQKQLNFNEQGKVSFVFEAFDIRNNLKIIIKVPKEIVELSKKGQLDENILKNAQRSSFIRYNQTLVAKQLSAAYRNSTKQNNKAPPIYYVTPIKYTLCNDFFGLMELYAETYIDIEGPWEKITNNTDYIDKEKQSYSAFSHFTYHYTNKSLVITDLQGKQGVLSDPCIHTKMNIEYLQDDLNLGEEGILTFFKNQHSQCNEICEKLYLFRNSDLQCVPMDRTFLQINKPEFQSVFAVCVICGDIFKTTYEDYQKNSDNSDTCLNCMQVNEFTEICECCGNDFKFDLNRVLKQALDLKVCGDCQKKCSHIQCCDCAQLLQKQITFCNQCEKKEQCYYCQSKCTKRNIKQKVYAADGESKYLCEEACNFFENLYCSKCLQTFSYLKWPSLKDYAKGEYLCKQCQKN</sequence>
<dbReference type="Pfam" id="PF25106">
    <property type="entry name" value="VWA_4"/>
    <property type="match status" value="1"/>
</dbReference>
<dbReference type="Proteomes" id="UP000692954">
    <property type="component" value="Unassembled WGS sequence"/>
</dbReference>
<dbReference type="PROSITE" id="PS51158">
    <property type="entry name" value="ALPHA_KINASE"/>
    <property type="match status" value="1"/>
</dbReference>
<keyword evidence="3" id="KW-0723">Serine/threonine-protein kinase</keyword>
<keyword evidence="10" id="KW-1185">Reference proteome</keyword>
<feature type="domain" description="VWFA" evidence="7">
    <location>
        <begin position="243"/>
        <end position="434"/>
    </location>
</feature>
<dbReference type="InterPro" id="IPR052969">
    <property type="entry name" value="Thr-specific_kinase-like"/>
</dbReference>
<evidence type="ECO:0008006" key="11">
    <source>
        <dbReference type="Google" id="ProtNLM"/>
    </source>
</evidence>
<evidence type="ECO:0000256" key="1">
    <source>
        <dbReference type="ARBA" id="ARBA00004613"/>
    </source>
</evidence>
<dbReference type="SMART" id="SM00327">
    <property type="entry name" value="VWA"/>
    <property type="match status" value="1"/>
</dbReference>
<dbReference type="EMBL" id="CAJJDN010000020">
    <property type="protein sequence ID" value="CAD8065028.1"/>
    <property type="molecule type" value="Genomic_DNA"/>
</dbReference>
<evidence type="ECO:0000256" key="5">
    <source>
        <dbReference type="ARBA" id="ARBA00022729"/>
    </source>
</evidence>
<dbReference type="CDD" id="cd00198">
    <property type="entry name" value="vWFA"/>
    <property type="match status" value="1"/>
</dbReference>
<evidence type="ECO:0000256" key="4">
    <source>
        <dbReference type="ARBA" id="ARBA00022679"/>
    </source>
</evidence>
<evidence type="ECO:0000256" key="3">
    <source>
        <dbReference type="ARBA" id="ARBA00022527"/>
    </source>
</evidence>
<keyword evidence="5" id="KW-0732">Signal</keyword>
<dbReference type="AlphaFoldDB" id="A0A8S1LAY1"/>
<dbReference type="SMART" id="SM00811">
    <property type="entry name" value="Alpha_kinase"/>
    <property type="match status" value="1"/>
</dbReference>
<dbReference type="CDD" id="cd04515">
    <property type="entry name" value="Alpha_kinase"/>
    <property type="match status" value="1"/>
</dbReference>
<keyword evidence="4" id="KW-0808">Transferase</keyword>
<evidence type="ECO:0000259" key="8">
    <source>
        <dbReference type="PROSITE" id="PS51158"/>
    </source>
</evidence>
<evidence type="ECO:0000256" key="2">
    <source>
        <dbReference type="ARBA" id="ARBA00022525"/>
    </source>
</evidence>
<dbReference type="Pfam" id="PF02816">
    <property type="entry name" value="Alpha_kinase"/>
    <property type="match status" value="1"/>
</dbReference>
<protein>
    <recommendedName>
        <fullName evidence="11">MHCK/EF2 kinase domain protein</fullName>
    </recommendedName>
</protein>
<evidence type="ECO:0000313" key="10">
    <source>
        <dbReference type="Proteomes" id="UP000692954"/>
    </source>
</evidence>
<keyword evidence="6" id="KW-0418">Kinase</keyword>
<dbReference type="PANTHER" id="PTHR47763:SF5">
    <property type="entry name" value="CHROMOSOME UNDETERMINED SCAFFOLD_25, WHOLE GENOME SHOTGUN SEQUENCE"/>
    <property type="match status" value="1"/>
</dbReference>
<dbReference type="PROSITE" id="PS50234">
    <property type="entry name" value="VWFA"/>
    <property type="match status" value="1"/>
</dbReference>
<accession>A0A8S1LAY1</accession>
<reference evidence="9" key="1">
    <citation type="submission" date="2021-01" db="EMBL/GenBank/DDBJ databases">
        <authorList>
            <consortium name="Genoscope - CEA"/>
            <person name="William W."/>
        </authorList>
    </citation>
    <scope>NUCLEOTIDE SEQUENCE</scope>
</reference>